<keyword evidence="1" id="KW-0732">Signal</keyword>
<organism evidence="3 4">
    <name type="scientific">Secundilactobacillus odoratitofui DSM 19909 = JCM 15043</name>
    <dbReference type="NCBI Taxonomy" id="1423776"/>
    <lineage>
        <taxon>Bacteria</taxon>
        <taxon>Bacillati</taxon>
        <taxon>Bacillota</taxon>
        <taxon>Bacilli</taxon>
        <taxon>Lactobacillales</taxon>
        <taxon>Lactobacillaceae</taxon>
        <taxon>Secundilactobacillus</taxon>
    </lineage>
</organism>
<gene>
    <name evidence="3" type="ORF">FD04_GL002069</name>
</gene>
<accession>A0A0R1LZM4</accession>
<dbReference type="EMBL" id="AZEE01000030">
    <property type="protein sequence ID" value="KRK97207.1"/>
    <property type="molecule type" value="Genomic_DNA"/>
</dbReference>
<evidence type="ECO:0000313" key="4">
    <source>
        <dbReference type="Proteomes" id="UP000051160"/>
    </source>
</evidence>
<dbReference type="Proteomes" id="UP000051160">
    <property type="component" value="Unassembled WGS sequence"/>
</dbReference>
<comment type="caution">
    <text evidence="3">The sequence shown here is derived from an EMBL/GenBank/DDBJ whole genome shotgun (WGS) entry which is preliminary data.</text>
</comment>
<evidence type="ECO:0000256" key="1">
    <source>
        <dbReference type="ARBA" id="ARBA00022729"/>
    </source>
</evidence>
<dbReference type="Gene3D" id="3.30.1450.10">
    <property type="match status" value="2"/>
</dbReference>
<dbReference type="InterPro" id="IPR037873">
    <property type="entry name" value="BamE-like"/>
</dbReference>
<dbReference type="InterPro" id="IPR024418">
    <property type="entry name" value="DUF3862"/>
</dbReference>
<dbReference type="AlphaFoldDB" id="A0A0R1LZM4"/>
<sequence length="155" mass="16328">MDKYNSIKLGSMTTGSGGSTEKLVKSMYGKPSSETETDIPGSNEKSKSYTWSNVGSSLAGATVTTEFINGKAIGKGYADFGKSTKISLGTYDTLQTGTSFKAVKQQLGVPLTESIVGVTGITSAQTLTYTSKDGKDSLMLMFTNNKLTSKTKTSI</sequence>
<feature type="region of interest" description="Disordered" evidence="2">
    <location>
        <begin position="1"/>
        <end position="48"/>
    </location>
</feature>
<protein>
    <recommendedName>
        <fullName evidence="5">DUF3862 domain-containing protein</fullName>
    </recommendedName>
</protein>
<evidence type="ECO:0000256" key="2">
    <source>
        <dbReference type="SAM" id="MobiDB-lite"/>
    </source>
</evidence>
<dbReference type="PATRIC" id="fig|1423776.4.peg.2095"/>
<dbReference type="Pfam" id="PF12978">
    <property type="entry name" value="DUF3862"/>
    <property type="match status" value="1"/>
</dbReference>
<evidence type="ECO:0008006" key="5">
    <source>
        <dbReference type="Google" id="ProtNLM"/>
    </source>
</evidence>
<proteinExistence type="predicted"/>
<evidence type="ECO:0000313" key="3">
    <source>
        <dbReference type="EMBL" id="KRK97207.1"/>
    </source>
</evidence>
<keyword evidence="4" id="KW-1185">Reference proteome</keyword>
<reference evidence="3 4" key="1">
    <citation type="journal article" date="2015" name="Genome Announc.">
        <title>Expanding the biotechnology potential of lactobacilli through comparative genomics of 213 strains and associated genera.</title>
        <authorList>
            <person name="Sun Z."/>
            <person name="Harris H.M."/>
            <person name="McCann A."/>
            <person name="Guo C."/>
            <person name="Argimon S."/>
            <person name="Zhang W."/>
            <person name="Yang X."/>
            <person name="Jeffery I.B."/>
            <person name="Cooney J.C."/>
            <person name="Kagawa T.F."/>
            <person name="Liu W."/>
            <person name="Song Y."/>
            <person name="Salvetti E."/>
            <person name="Wrobel A."/>
            <person name="Rasinkangas P."/>
            <person name="Parkhill J."/>
            <person name="Rea M.C."/>
            <person name="O'Sullivan O."/>
            <person name="Ritari J."/>
            <person name="Douillard F.P."/>
            <person name="Paul Ross R."/>
            <person name="Yang R."/>
            <person name="Briner A.E."/>
            <person name="Felis G.E."/>
            <person name="de Vos W.M."/>
            <person name="Barrangou R."/>
            <person name="Klaenhammer T.R."/>
            <person name="Caufield P.W."/>
            <person name="Cui Y."/>
            <person name="Zhang H."/>
            <person name="O'Toole P.W."/>
        </authorList>
    </citation>
    <scope>NUCLEOTIDE SEQUENCE [LARGE SCALE GENOMIC DNA]</scope>
    <source>
        <strain evidence="3 4">DSM 19909</strain>
    </source>
</reference>
<name>A0A0R1LZM4_9LACO</name>
<dbReference type="STRING" id="1423776.FD04_GL002069"/>